<reference evidence="3" key="1">
    <citation type="journal article" date="2019" name="Int. J. Syst. Evol. Microbiol.">
        <title>The Global Catalogue of Microorganisms (GCM) 10K type strain sequencing project: providing services to taxonomists for standard genome sequencing and annotation.</title>
        <authorList>
            <consortium name="The Broad Institute Genomics Platform"/>
            <consortium name="The Broad Institute Genome Sequencing Center for Infectious Disease"/>
            <person name="Wu L."/>
            <person name="Ma J."/>
        </authorList>
    </citation>
    <scope>NUCLEOTIDE SEQUENCE [LARGE SCALE GENOMIC DNA]</scope>
    <source>
        <strain evidence="3">CCM 8604</strain>
    </source>
</reference>
<dbReference type="RefSeq" id="WP_377939324.1">
    <property type="nucleotide sequence ID" value="NZ_JBHTHQ010000023.1"/>
</dbReference>
<feature type="transmembrane region" description="Helical" evidence="1">
    <location>
        <begin position="59"/>
        <end position="76"/>
    </location>
</feature>
<protein>
    <submittedName>
        <fullName evidence="2">Uncharacterized protein</fullName>
    </submittedName>
</protein>
<feature type="transmembrane region" description="Helical" evidence="1">
    <location>
        <begin position="175"/>
        <end position="193"/>
    </location>
</feature>
<feature type="transmembrane region" description="Helical" evidence="1">
    <location>
        <begin position="199"/>
        <end position="219"/>
    </location>
</feature>
<feature type="transmembrane region" description="Helical" evidence="1">
    <location>
        <begin position="240"/>
        <end position="260"/>
    </location>
</feature>
<name>A0ABW2Y7K5_9BIFI</name>
<keyword evidence="1" id="KW-1133">Transmembrane helix</keyword>
<feature type="transmembrane region" description="Helical" evidence="1">
    <location>
        <begin position="88"/>
        <end position="107"/>
    </location>
</feature>
<keyword evidence="3" id="KW-1185">Reference proteome</keyword>
<gene>
    <name evidence="2" type="ORF">ACFQY8_07495</name>
</gene>
<dbReference type="Proteomes" id="UP001597036">
    <property type="component" value="Unassembled WGS sequence"/>
</dbReference>
<evidence type="ECO:0000313" key="3">
    <source>
        <dbReference type="Proteomes" id="UP001597036"/>
    </source>
</evidence>
<keyword evidence="1" id="KW-0472">Membrane</keyword>
<sequence length="270" mass="30528">MIENSISENSSPERTIESPYLESVSSTLSLWLLHNLIGSENKRPQKHAATYLGIVKKHLIIFSCNIFTLFFGAIYAKIFHISSSSNDWLTVLNLVIALVPVLPAFFLPGDRISANKRRVLIVLHCLYSIGCSYVFGTSIVTEFDKFGPIVISVYGSSFLGFLYKGFARQTKNSWWITILIMLVPILGSFGYQAHRIHAIPWPGIMLALVFLVYIYTIYLSDLDGLRVATENHDLAKENEWFVASCLMFEVIFTIILVLGTDRRSDDEDDD</sequence>
<evidence type="ECO:0000313" key="2">
    <source>
        <dbReference type="EMBL" id="MFD0705584.1"/>
    </source>
</evidence>
<feature type="transmembrane region" description="Helical" evidence="1">
    <location>
        <begin position="146"/>
        <end position="163"/>
    </location>
</feature>
<keyword evidence="1" id="KW-0812">Transmembrane</keyword>
<comment type="caution">
    <text evidence="2">The sequence shown here is derived from an EMBL/GenBank/DDBJ whole genome shotgun (WGS) entry which is preliminary data.</text>
</comment>
<evidence type="ECO:0000256" key="1">
    <source>
        <dbReference type="SAM" id="Phobius"/>
    </source>
</evidence>
<dbReference type="EMBL" id="JBHTHQ010000023">
    <property type="protein sequence ID" value="MFD0705584.1"/>
    <property type="molecule type" value="Genomic_DNA"/>
</dbReference>
<accession>A0ABW2Y7K5</accession>
<feature type="transmembrane region" description="Helical" evidence="1">
    <location>
        <begin position="119"/>
        <end position="140"/>
    </location>
</feature>
<proteinExistence type="predicted"/>
<organism evidence="2 3">
    <name type="scientific">Alloscardovia venturai</name>
    <dbReference type="NCBI Taxonomy" id="1769421"/>
    <lineage>
        <taxon>Bacteria</taxon>
        <taxon>Bacillati</taxon>
        <taxon>Actinomycetota</taxon>
        <taxon>Actinomycetes</taxon>
        <taxon>Bifidobacteriales</taxon>
        <taxon>Bifidobacteriaceae</taxon>
        <taxon>Alloscardovia</taxon>
    </lineage>
</organism>